<protein>
    <submittedName>
        <fullName evidence="5">Uncharacterized protein LOC118348645</fullName>
    </submittedName>
</protein>
<evidence type="ECO:0000313" key="5">
    <source>
        <dbReference type="RefSeq" id="XP_035546596.1"/>
    </source>
</evidence>
<reference evidence="5" key="1">
    <citation type="submission" date="2025-08" db="UniProtKB">
        <authorList>
            <consortium name="RefSeq"/>
        </authorList>
    </citation>
    <scope>IDENTIFICATION</scope>
    <source>
        <tissue evidence="5">Leaves</tissue>
    </source>
</reference>
<evidence type="ECO:0000259" key="3">
    <source>
        <dbReference type="Pfam" id="PF14392"/>
    </source>
</evidence>
<dbReference type="InParanoid" id="A0A6P9EGW2"/>
<name>A0A6P9EGW2_JUGRE</name>
<dbReference type="PANTHER" id="PTHR31286">
    <property type="entry name" value="GLYCINE-RICH CELL WALL STRUCTURAL PROTEIN 1.8-LIKE"/>
    <property type="match status" value="1"/>
</dbReference>
<evidence type="ECO:0000259" key="2">
    <source>
        <dbReference type="Pfam" id="PF14111"/>
    </source>
</evidence>
<dbReference type="GeneID" id="118348645"/>
<dbReference type="KEGG" id="jre:118348645"/>
<accession>A0A6P9EGW2</accession>
<proteinExistence type="predicted"/>
<feature type="compositionally biased region" description="Polar residues" evidence="1">
    <location>
        <begin position="249"/>
        <end position="272"/>
    </location>
</feature>
<dbReference type="OrthoDB" id="1707487at2759"/>
<organism evidence="4 5">
    <name type="scientific">Juglans regia</name>
    <name type="common">English walnut</name>
    <dbReference type="NCBI Taxonomy" id="51240"/>
    <lineage>
        <taxon>Eukaryota</taxon>
        <taxon>Viridiplantae</taxon>
        <taxon>Streptophyta</taxon>
        <taxon>Embryophyta</taxon>
        <taxon>Tracheophyta</taxon>
        <taxon>Spermatophyta</taxon>
        <taxon>Magnoliopsida</taxon>
        <taxon>eudicotyledons</taxon>
        <taxon>Gunneridae</taxon>
        <taxon>Pentapetalae</taxon>
        <taxon>rosids</taxon>
        <taxon>fabids</taxon>
        <taxon>Fagales</taxon>
        <taxon>Juglandaceae</taxon>
        <taxon>Juglans</taxon>
    </lineage>
</organism>
<feature type="compositionally biased region" description="Polar residues" evidence="1">
    <location>
        <begin position="280"/>
        <end position="289"/>
    </location>
</feature>
<feature type="domain" description="DUF4283" evidence="2">
    <location>
        <begin position="38"/>
        <end position="108"/>
    </location>
</feature>
<sequence length="353" mass="39991">MEEEISHHCKSLKLTEEEQQEYYLKEEEITFSHDISNSCLVALVAADREVNKGAFKATMTRLWNGEGGITFKDLGRNKFLLEFHNSTVRTRVLTGRPWSFDRNLICIQECKGRLALKDIDFSLEPFWLQLQDLPFATMNKRTSEKLGTSAGKVIMVDVDEKGRAWGEVLRVKVMIDLSKPLTRGCVINVGDARSWIPFKYEKLPSFCYYCGIVLHTHHRCSRHFSDGSTHTKSPLQYGPWLRADPPQNPNHYKTHSNSPEGKTTGNGRQANSDDQESDFGGNNLSQKSADFSPLDPCDPVHPNSTLEKNSEGEDLVSTVKKKQPQLVLRGHQLEMSGPHFPTGNQTRCVWTPI</sequence>
<dbReference type="Pfam" id="PF14111">
    <property type="entry name" value="DUF4283"/>
    <property type="match status" value="1"/>
</dbReference>
<dbReference type="RefSeq" id="XP_035546596.1">
    <property type="nucleotide sequence ID" value="XM_035690703.1"/>
</dbReference>
<dbReference type="InterPro" id="IPR040256">
    <property type="entry name" value="At4g02000-like"/>
</dbReference>
<feature type="domain" description="Zinc knuckle CX2CX4HX4C" evidence="3">
    <location>
        <begin position="175"/>
        <end position="221"/>
    </location>
</feature>
<dbReference type="InterPro" id="IPR025558">
    <property type="entry name" value="DUF4283"/>
</dbReference>
<dbReference type="Proteomes" id="UP000235220">
    <property type="component" value="Chromosome 6"/>
</dbReference>
<dbReference type="InterPro" id="IPR025836">
    <property type="entry name" value="Zn_knuckle_CX2CX4HX4C"/>
</dbReference>
<dbReference type="AlphaFoldDB" id="A0A6P9EGW2"/>
<keyword evidence="4" id="KW-1185">Reference proteome</keyword>
<dbReference type="PANTHER" id="PTHR31286:SF62">
    <property type="entry name" value="ZINC FINGER, CCHC-TYPE-LIKE PROTEIN"/>
    <property type="match status" value="1"/>
</dbReference>
<dbReference type="Pfam" id="PF14392">
    <property type="entry name" value="zf-CCHC_4"/>
    <property type="match status" value="1"/>
</dbReference>
<evidence type="ECO:0000313" key="4">
    <source>
        <dbReference type="Proteomes" id="UP000235220"/>
    </source>
</evidence>
<gene>
    <name evidence="5" type="primary">LOC118348645</name>
</gene>
<feature type="region of interest" description="Disordered" evidence="1">
    <location>
        <begin position="223"/>
        <end position="321"/>
    </location>
</feature>
<evidence type="ECO:0000256" key="1">
    <source>
        <dbReference type="SAM" id="MobiDB-lite"/>
    </source>
</evidence>